<name>A0A5N7CEI6_PETAA</name>
<gene>
    <name evidence="3" type="ORF">BDV23DRAFT_181491</name>
</gene>
<feature type="compositionally biased region" description="Polar residues" evidence="1">
    <location>
        <begin position="138"/>
        <end position="151"/>
    </location>
</feature>
<sequence length="151" mass="15328">MKLSAILSLSIISLVAAAPTLRRSQGGCAAKKAPTACRANLRQHDDMLYPIPSSIGSGNGNDNGVLNHLFNGNQVDISPSFSPALNPGGSGAKGDVTKAGDKAHHLPSPAPPPPATQGIGNGNGNDNGVLNNLFNGNQVDISPTFSPSLNL</sequence>
<dbReference type="Proteomes" id="UP000326877">
    <property type="component" value="Unassembled WGS sequence"/>
</dbReference>
<feature type="region of interest" description="Disordered" evidence="1">
    <location>
        <begin position="84"/>
        <end position="151"/>
    </location>
</feature>
<proteinExistence type="predicted"/>
<evidence type="ECO:0000256" key="1">
    <source>
        <dbReference type="SAM" id="MobiDB-lite"/>
    </source>
</evidence>
<protein>
    <submittedName>
        <fullName evidence="3">Uncharacterized protein</fullName>
    </submittedName>
</protein>
<feature type="compositionally biased region" description="Basic and acidic residues" evidence="1">
    <location>
        <begin position="95"/>
        <end position="104"/>
    </location>
</feature>
<keyword evidence="2" id="KW-0732">Signal</keyword>
<evidence type="ECO:0000256" key="2">
    <source>
        <dbReference type="SAM" id="SignalP"/>
    </source>
</evidence>
<dbReference type="AlphaFoldDB" id="A0A5N7CEI6"/>
<dbReference type="EMBL" id="ML735236">
    <property type="protein sequence ID" value="KAE8392561.1"/>
    <property type="molecule type" value="Genomic_DNA"/>
</dbReference>
<feature type="chain" id="PRO_5025048131" evidence="2">
    <location>
        <begin position="18"/>
        <end position="151"/>
    </location>
</feature>
<feature type="compositionally biased region" description="Low complexity" evidence="1">
    <location>
        <begin position="126"/>
        <end position="137"/>
    </location>
</feature>
<evidence type="ECO:0000313" key="3">
    <source>
        <dbReference type="EMBL" id="KAE8392561.1"/>
    </source>
</evidence>
<feature type="signal peptide" evidence="2">
    <location>
        <begin position="1"/>
        <end position="17"/>
    </location>
</feature>
<organism evidence="3">
    <name type="scientific">Petromyces alliaceus</name>
    <name type="common">Aspergillus alliaceus</name>
    <dbReference type="NCBI Taxonomy" id="209559"/>
    <lineage>
        <taxon>Eukaryota</taxon>
        <taxon>Fungi</taxon>
        <taxon>Dikarya</taxon>
        <taxon>Ascomycota</taxon>
        <taxon>Pezizomycotina</taxon>
        <taxon>Eurotiomycetes</taxon>
        <taxon>Eurotiomycetidae</taxon>
        <taxon>Eurotiales</taxon>
        <taxon>Aspergillaceae</taxon>
        <taxon>Aspergillus</taxon>
        <taxon>Aspergillus subgen. Circumdati</taxon>
    </lineage>
</organism>
<reference evidence="3" key="1">
    <citation type="submission" date="2019-04" db="EMBL/GenBank/DDBJ databases">
        <title>Friends and foes A comparative genomics studyof 23 Aspergillus species from section Flavi.</title>
        <authorList>
            <consortium name="DOE Joint Genome Institute"/>
            <person name="Kjaerbolling I."/>
            <person name="Vesth T."/>
            <person name="Frisvad J.C."/>
            <person name="Nybo J.L."/>
            <person name="Theobald S."/>
            <person name="Kildgaard S."/>
            <person name="Isbrandt T."/>
            <person name="Kuo A."/>
            <person name="Sato A."/>
            <person name="Lyhne E.K."/>
            <person name="Kogle M.E."/>
            <person name="Wiebenga A."/>
            <person name="Kun R.S."/>
            <person name="Lubbers R.J."/>
            <person name="Makela M.R."/>
            <person name="Barry K."/>
            <person name="Chovatia M."/>
            <person name="Clum A."/>
            <person name="Daum C."/>
            <person name="Haridas S."/>
            <person name="He G."/>
            <person name="LaButti K."/>
            <person name="Lipzen A."/>
            <person name="Mondo S."/>
            <person name="Riley R."/>
            <person name="Salamov A."/>
            <person name="Simmons B.A."/>
            <person name="Magnuson J.K."/>
            <person name="Henrissat B."/>
            <person name="Mortensen U.H."/>
            <person name="Larsen T.O."/>
            <person name="Devries R.P."/>
            <person name="Grigoriev I.V."/>
            <person name="Machida M."/>
            <person name="Baker S.E."/>
            <person name="Andersen M.R."/>
        </authorList>
    </citation>
    <scope>NUCLEOTIDE SEQUENCE [LARGE SCALE GENOMIC DNA]</scope>
    <source>
        <strain evidence="3">IBT 14317</strain>
    </source>
</reference>
<accession>A0A5N7CEI6</accession>